<evidence type="ECO:0000313" key="1">
    <source>
        <dbReference type="EMBL" id="EOA95068.1"/>
    </source>
</evidence>
<organism evidence="1 2">
    <name type="scientific">Anas platyrhynchos</name>
    <name type="common">Mallard</name>
    <name type="synonym">Anas boschas</name>
    <dbReference type="NCBI Taxonomy" id="8839"/>
    <lineage>
        <taxon>Eukaryota</taxon>
        <taxon>Metazoa</taxon>
        <taxon>Chordata</taxon>
        <taxon>Craniata</taxon>
        <taxon>Vertebrata</taxon>
        <taxon>Euteleostomi</taxon>
        <taxon>Archelosauria</taxon>
        <taxon>Archosauria</taxon>
        <taxon>Dinosauria</taxon>
        <taxon>Saurischia</taxon>
        <taxon>Theropoda</taxon>
        <taxon>Coelurosauria</taxon>
        <taxon>Aves</taxon>
        <taxon>Neognathae</taxon>
        <taxon>Galloanserae</taxon>
        <taxon>Anseriformes</taxon>
        <taxon>Anatidae</taxon>
        <taxon>Anatinae</taxon>
        <taxon>Anas</taxon>
    </lineage>
</organism>
<sequence>MGSKEGSCSEEDREQIFDSISDRGCMCALGLYQESGLGIPLEFQVIVFKYAEIQISVASLQDSGSRFVLFGEKMISPWNLFFCYKQLQITESTVLGFIHRTVCTCHVCSLNARINPRGSVWTKHWDLGFWFAPEHLEASSRTEEGKESLRAASAPRDGCSLKHADRLAGPVATQKSSLLRVVRTDRLRAGVSLTALFPGGQKMMLRAEGRGWGRAEYVGGFEGLPFSTQPAVFGSWVWCSLRKLVRAHRVSFAEQKPFLVRPELCSERPHLSLIAPGEARPVGRRSRFIAPMNCSINKQLPPLEKEQLRPGSWHMGPSGGQNHKAGGCRSLEAPHHAVPQAFARGCAAAGQLCPAQGRLQPCFVPSDKKLRLLARSREVAALVALCLQREGMCFLKMFGRTVNRSQEEREGLCAAQTRGGGGKLIQEDTTVGKNRVKAGLRKNDKLIKELIVSLYFHSVKKHHYIREELIDFPHGPVTHAFINVETGAEKHLHVCI</sequence>
<name>R0KPB3_ANAPL</name>
<reference evidence="2" key="1">
    <citation type="journal article" date="2013" name="Nat. Genet.">
        <title>The duck genome and transcriptome provide insight into an avian influenza virus reservoir species.</title>
        <authorList>
            <person name="Huang Y."/>
            <person name="Li Y."/>
            <person name="Burt D.W."/>
            <person name="Chen H."/>
            <person name="Zhang Y."/>
            <person name="Qian W."/>
            <person name="Kim H."/>
            <person name="Gan S."/>
            <person name="Zhao Y."/>
            <person name="Li J."/>
            <person name="Yi K."/>
            <person name="Feng H."/>
            <person name="Zhu P."/>
            <person name="Li B."/>
            <person name="Liu Q."/>
            <person name="Fairley S."/>
            <person name="Magor K.E."/>
            <person name="Du Z."/>
            <person name="Hu X."/>
            <person name="Goodman L."/>
            <person name="Tafer H."/>
            <person name="Vignal A."/>
            <person name="Lee T."/>
            <person name="Kim K.W."/>
            <person name="Sheng Z."/>
            <person name="An Y."/>
            <person name="Searle S."/>
            <person name="Herrero J."/>
            <person name="Groenen M.A."/>
            <person name="Crooijmans R.P."/>
            <person name="Faraut T."/>
            <person name="Cai Q."/>
            <person name="Webster R.G."/>
            <person name="Aldridge J.R."/>
            <person name="Warren W.C."/>
            <person name="Bartschat S."/>
            <person name="Kehr S."/>
            <person name="Marz M."/>
            <person name="Stadler P.F."/>
            <person name="Smith J."/>
            <person name="Kraus R.H."/>
            <person name="Zhao Y."/>
            <person name="Ren L."/>
            <person name="Fei J."/>
            <person name="Morisson M."/>
            <person name="Kaiser P."/>
            <person name="Griffin D.K."/>
            <person name="Rao M."/>
            <person name="Pitel F."/>
            <person name="Wang J."/>
            <person name="Li N."/>
        </authorList>
    </citation>
    <scope>NUCLEOTIDE SEQUENCE [LARGE SCALE GENOMIC DNA]</scope>
</reference>
<gene>
    <name evidence="1" type="ORF">Anapl_16912</name>
</gene>
<proteinExistence type="predicted"/>
<keyword evidence="2" id="KW-1185">Reference proteome</keyword>
<dbReference type="EMBL" id="KB744451">
    <property type="protein sequence ID" value="EOA95068.1"/>
    <property type="molecule type" value="Genomic_DNA"/>
</dbReference>
<accession>R0KPB3</accession>
<dbReference type="AlphaFoldDB" id="R0KPB3"/>
<evidence type="ECO:0000313" key="2">
    <source>
        <dbReference type="Proteomes" id="UP000296049"/>
    </source>
</evidence>
<dbReference type="Proteomes" id="UP000296049">
    <property type="component" value="Unassembled WGS sequence"/>
</dbReference>
<protein>
    <submittedName>
        <fullName evidence="1">Uncharacterized protein</fullName>
    </submittedName>
</protein>